<reference evidence="2 3" key="1">
    <citation type="submission" date="2024-02" db="EMBL/GenBank/DDBJ databases">
        <authorList>
            <person name="Vignale AGUSTIN F."/>
            <person name="Sosa J E."/>
            <person name="Modenutti C."/>
        </authorList>
    </citation>
    <scope>NUCLEOTIDE SEQUENCE [LARGE SCALE GENOMIC DNA]</scope>
</reference>
<name>A0ABC8T0B0_9AQUA</name>
<comment type="caution">
    <text evidence="2">The sequence shown here is derived from an EMBL/GenBank/DDBJ whole genome shotgun (WGS) entry which is preliminary data.</text>
</comment>
<evidence type="ECO:0000256" key="1">
    <source>
        <dbReference type="ARBA" id="ARBA00009995"/>
    </source>
</evidence>
<dbReference type="PANTHER" id="PTHR11926:SF1547">
    <property type="entry name" value="GLYCOSYLTRANSFERASE"/>
    <property type="match status" value="1"/>
</dbReference>
<dbReference type="Proteomes" id="UP001642360">
    <property type="component" value="Unassembled WGS sequence"/>
</dbReference>
<dbReference type="SUPFAM" id="SSF53756">
    <property type="entry name" value="UDP-Glycosyltransferase/glycogen phosphorylase"/>
    <property type="match status" value="1"/>
</dbReference>
<dbReference type="EMBL" id="CAUOFW020003924">
    <property type="protein sequence ID" value="CAK9162653.1"/>
    <property type="molecule type" value="Genomic_DNA"/>
</dbReference>
<evidence type="ECO:0000313" key="3">
    <source>
        <dbReference type="Proteomes" id="UP001642360"/>
    </source>
</evidence>
<dbReference type="PANTHER" id="PTHR11926">
    <property type="entry name" value="GLUCOSYL/GLUCURONOSYL TRANSFERASES"/>
    <property type="match status" value="1"/>
</dbReference>
<evidence type="ECO:0008006" key="4">
    <source>
        <dbReference type="Google" id="ProtNLM"/>
    </source>
</evidence>
<keyword evidence="3" id="KW-1185">Reference proteome</keyword>
<proteinExistence type="inferred from homology"/>
<evidence type="ECO:0000313" key="2">
    <source>
        <dbReference type="EMBL" id="CAK9162653.1"/>
    </source>
</evidence>
<protein>
    <recommendedName>
        <fullName evidence="4">UDP-glycosyltransferase</fullName>
    </recommendedName>
</protein>
<gene>
    <name evidence="2" type="ORF">ILEXP_LOCUS31536</name>
</gene>
<accession>A0ABC8T0B0</accession>
<sequence length="207" mass="23984">MADENLVFTYENYLTDGTLDLPIDFIPGMRDIRLKDLPSFIRTTDPNDIMFNFMGEEAQDCLNTSAIIFNTFDAFEHEVLEAFVSKFNYRNIYTIGPLPLLDRHVPESEVKSLDSSLWKLDPHCLEWLSQRELHSVLYVNYGSATTMSQHHFIEFAWELANSKQPFLWIVRPDLVLGKSAILPEEFLEETKDRGLLASWCAQDEVLK</sequence>
<dbReference type="AlphaFoldDB" id="A0ABC8T0B0"/>
<dbReference type="Gene3D" id="3.40.50.2000">
    <property type="entry name" value="Glycogen Phosphorylase B"/>
    <property type="match status" value="2"/>
</dbReference>
<organism evidence="2 3">
    <name type="scientific">Ilex paraguariensis</name>
    <name type="common">yerba mate</name>
    <dbReference type="NCBI Taxonomy" id="185542"/>
    <lineage>
        <taxon>Eukaryota</taxon>
        <taxon>Viridiplantae</taxon>
        <taxon>Streptophyta</taxon>
        <taxon>Embryophyta</taxon>
        <taxon>Tracheophyta</taxon>
        <taxon>Spermatophyta</taxon>
        <taxon>Magnoliopsida</taxon>
        <taxon>eudicotyledons</taxon>
        <taxon>Gunneridae</taxon>
        <taxon>Pentapetalae</taxon>
        <taxon>asterids</taxon>
        <taxon>campanulids</taxon>
        <taxon>Aquifoliales</taxon>
        <taxon>Aquifoliaceae</taxon>
        <taxon>Ilex</taxon>
    </lineage>
</organism>
<comment type="similarity">
    <text evidence="1">Belongs to the UDP-glycosyltransferase family.</text>
</comment>